<evidence type="ECO:0000259" key="5">
    <source>
        <dbReference type="Pfam" id="PF14905"/>
    </source>
</evidence>
<feature type="chain" id="PRO_5023943565" evidence="4">
    <location>
        <begin position="19"/>
        <end position="806"/>
    </location>
</feature>
<dbReference type="Pfam" id="PF14905">
    <property type="entry name" value="OMP_b-brl_3"/>
    <property type="match status" value="1"/>
</dbReference>
<feature type="domain" description="Outer membrane protein beta-barrel" evidence="5">
    <location>
        <begin position="379"/>
        <end position="783"/>
    </location>
</feature>
<dbReference type="Gene3D" id="2.60.40.1120">
    <property type="entry name" value="Carboxypeptidase-like, regulatory domain"/>
    <property type="match status" value="1"/>
</dbReference>
<dbReference type="EMBL" id="BKCG01000001">
    <property type="protein sequence ID" value="GER58620.1"/>
    <property type="molecule type" value="Genomic_DNA"/>
</dbReference>
<dbReference type="SUPFAM" id="SSF49464">
    <property type="entry name" value="Carboxypeptidase regulatory domain-like"/>
    <property type="match status" value="1"/>
</dbReference>
<dbReference type="Gene3D" id="2.40.170.20">
    <property type="entry name" value="TonB-dependent receptor, beta-barrel domain"/>
    <property type="match status" value="1"/>
</dbReference>
<dbReference type="Pfam" id="PF13715">
    <property type="entry name" value="CarbopepD_reg_2"/>
    <property type="match status" value="1"/>
</dbReference>
<dbReference type="InterPro" id="IPR008969">
    <property type="entry name" value="CarboxyPept-like_regulatory"/>
</dbReference>
<accession>A0A5J4IXT0</accession>
<dbReference type="InterPro" id="IPR041700">
    <property type="entry name" value="OMP_b-brl_3"/>
</dbReference>
<dbReference type="OrthoDB" id="8764943at2"/>
<dbReference type="AlphaFoldDB" id="A0A5J4IXT0"/>
<keyword evidence="2" id="KW-0472">Membrane</keyword>
<proteinExistence type="predicted"/>
<comment type="subcellular location">
    <subcellularLocation>
        <location evidence="1">Cell outer membrane</location>
    </subcellularLocation>
</comment>
<evidence type="ECO:0000313" key="6">
    <source>
        <dbReference type="EMBL" id="GER58620.1"/>
    </source>
</evidence>
<sequence>MRLKGALFLFLFPAVLIAQEFTISGNVKDEKQQAISFVNVIVSKTPEGGKSELKFVKASITDEEGNFSIEGLPKNNYSVSFSYLGYENISETIEVTSNYQLGTTFLTLATENLDEAVVVSKKPTIKKTAGKLIFNVENTSLSVGNTFDLLKKTPGVLIIGDGISIKNQPTTIYLNNKRVYLSSSEIATFLQSLDANVIKSVEVITTPSSKYDAEASTVLNIITSKSISPGYKGSVNTTYEQATFAKYQLGTSHFYKNNKVNLYGSYSFSPRKENKDDDSFIRYFNEDGSTKSIWDGDFTRITRSRAHQANIIADITINDRNSLSISVNGLISPNKKFENNQTNEIRNAQRQIDSTFITNSSLETDQSNLSFNAEYVATIGEKGAKTTTGFNYIKYKKDRIQDLNSDYFGPDDAFLRNNSFSTSAIQDTDIFIGKFDVETPLAEGNLETGVKYSNIDTTSGLDFFDTENNTMVFNQAFSDLFLYKESIFAGYVNYQKQFGKLNLSAGLRAEYTAVNGDSRSLGVVNTQNYFELFPTISTEFQLNEDHSVGITYKRAINRPRYQSLNPFSYFLNENNFNSGNPNLMPSLENKVTLSYNLKNKFFIDAYYQEIDNSLEVLNFQNNTTQTLRQLDANVISFYQYSLDFIYYTPLKDWLYFSAVTSTFYLENEFFALESVEETAVNNTFGFYAQMYSGLTLSKDQTFTSDVTLLYISNLISGSSEFNNIFNFSISLRKSFWNKRASVSAGVDDIFNTNNVPVTTKYLNQDNSYFAQPESRLFRISFKYNFGNFRLSDNNRTKKTDEKDRLE</sequence>
<keyword evidence="3" id="KW-0998">Cell outer membrane</keyword>
<dbReference type="Proteomes" id="UP000326509">
    <property type="component" value="Unassembled WGS sequence"/>
</dbReference>
<feature type="signal peptide" evidence="4">
    <location>
        <begin position="1"/>
        <end position="18"/>
    </location>
</feature>
<dbReference type="GO" id="GO:0009279">
    <property type="term" value="C:cell outer membrane"/>
    <property type="evidence" value="ECO:0007669"/>
    <property type="project" value="UniProtKB-SubCell"/>
</dbReference>
<protein>
    <submittedName>
        <fullName evidence="6">TonB-dependent receptor</fullName>
    </submittedName>
</protein>
<dbReference type="SUPFAM" id="SSF56935">
    <property type="entry name" value="Porins"/>
    <property type="match status" value="1"/>
</dbReference>
<evidence type="ECO:0000256" key="4">
    <source>
        <dbReference type="SAM" id="SignalP"/>
    </source>
</evidence>
<evidence type="ECO:0000313" key="7">
    <source>
        <dbReference type="Proteomes" id="UP000326509"/>
    </source>
</evidence>
<dbReference type="RefSeq" id="WP_151672687.1">
    <property type="nucleotide sequence ID" value="NZ_BKCG01000001.1"/>
</dbReference>
<keyword evidence="6" id="KW-0675">Receptor</keyword>
<reference evidence="6 7" key="1">
    <citation type="submission" date="2019-08" db="EMBL/GenBank/DDBJ databases">
        <title>Draft genome sequence of Ulvibacter marinus type strain NBRC 109484.</title>
        <authorList>
            <person name="Kawano K."/>
            <person name="Ushijima N."/>
            <person name="Kihara M."/>
            <person name="Itoh H."/>
        </authorList>
    </citation>
    <scope>NUCLEOTIDE SEQUENCE [LARGE SCALE GENOMIC DNA]</scope>
    <source>
        <strain evidence="6 7">NBRC 109484</strain>
    </source>
</reference>
<organism evidence="6 7">
    <name type="scientific">Patiriisocius marinus</name>
    <dbReference type="NCBI Taxonomy" id="1397112"/>
    <lineage>
        <taxon>Bacteria</taxon>
        <taxon>Pseudomonadati</taxon>
        <taxon>Bacteroidota</taxon>
        <taxon>Flavobacteriia</taxon>
        <taxon>Flavobacteriales</taxon>
        <taxon>Flavobacteriaceae</taxon>
        <taxon>Patiriisocius</taxon>
    </lineage>
</organism>
<keyword evidence="7" id="KW-1185">Reference proteome</keyword>
<evidence type="ECO:0000256" key="2">
    <source>
        <dbReference type="ARBA" id="ARBA00023136"/>
    </source>
</evidence>
<comment type="caution">
    <text evidence="6">The sequence shown here is derived from an EMBL/GenBank/DDBJ whole genome shotgun (WGS) entry which is preliminary data.</text>
</comment>
<dbReference type="InterPro" id="IPR036942">
    <property type="entry name" value="Beta-barrel_TonB_sf"/>
</dbReference>
<gene>
    <name evidence="6" type="ORF">ULMA_07280</name>
</gene>
<evidence type="ECO:0000256" key="3">
    <source>
        <dbReference type="ARBA" id="ARBA00023237"/>
    </source>
</evidence>
<evidence type="ECO:0000256" key="1">
    <source>
        <dbReference type="ARBA" id="ARBA00004442"/>
    </source>
</evidence>
<keyword evidence="4" id="KW-0732">Signal</keyword>
<name>A0A5J4IXT0_9FLAO</name>